<dbReference type="EMBL" id="FNAY01000020">
    <property type="protein sequence ID" value="SDF88897.1"/>
    <property type="molecule type" value="Genomic_DNA"/>
</dbReference>
<feature type="compositionally biased region" description="Basic and acidic residues" evidence="1">
    <location>
        <begin position="268"/>
        <end position="289"/>
    </location>
</feature>
<dbReference type="Proteomes" id="UP000183812">
    <property type="component" value="Unassembled WGS sequence"/>
</dbReference>
<reference evidence="2 3" key="1">
    <citation type="submission" date="2016-10" db="EMBL/GenBank/DDBJ databases">
        <authorList>
            <person name="de Groot N.N."/>
        </authorList>
    </citation>
    <scope>NUCLEOTIDE SEQUENCE [LARGE SCALE GENOMIC DNA]</scope>
    <source>
        <strain evidence="3">DSM 938 / 37b4</strain>
    </source>
</reference>
<name>A0A1G7PRH3_RHOCA</name>
<evidence type="ECO:0000313" key="3">
    <source>
        <dbReference type="Proteomes" id="UP000183812"/>
    </source>
</evidence>
<accession>A0A1G7PRH3</accession>
<sequence length="289" mass="31964">MEPPIWQPSVNFLLQFWICFSLSDTRCGCGRSPPSPAFEPRPRRADSEALRQAARARKRAENPAEIRDGKQVSIFSIDWHVSDRGDFCGLSWRRRKTLAGSEPVAVSSVKIAFCGVRHGDFCAGIKGRCGHDLAAFSIRPGMACLCGAFVRRYGAWILSDMACRCRILAQDCGELATLSLDVRISSQIRVSFYSPIRRAAGAGGCRPGKPLESMLKSFRAQRAIRLTRLPGWRNFGPSQGKGGGWRGSGRRGPQIREDDDGVRVGHMAPEHRVETGRDPARPRNRGDRA</sequence>
<gene>
    <name evidence="2" type="ORF">SAMN04244550_03027</name>
</gene>
<protein>
    <submittedName>
        <fullName evidence="2">Uncharacterized protein</fullName>
    </submittedName>
</protein>
<evidence type="ECO:0000313" key="2">
    <source>
        <dbReference type="EMBL" id="SDF88897.1"/>
    </source>
</evidence>
<proteinExistence type="predicted"/>
<dbReference type="AlphaFoldDB" id="A0A1G7PRH3"/>
<organism evidence="2 3">
    <name type="scientific">Rhodobacter capsulatus</name>
    <name type="common">Rhodopseudomonas capsulata</name>
    <dbReference type="NCBI Taxonomy" id="1061"/>
    <lineage>
        <taxon>Bacteria</taxon>
        <taxon>Pseudomonadati</taxon>
        <taxon>Pseudomonadota</taxon>
        <taxon>Alphaproteobacteria</taxon>
        <taxon>Rhodobacterales</taxon>
        <taxon>Rhodobacter group</taxon>
        <taxon>Rhodobacter</taxon>
    </lineage>
</organism>
<feature type="region of interest" description="Disordered" evidence="1">
    <location>
        <begin position="235"/>
        <end position="289"/>
    </location>
</feature>
<evidence type="ECO:0000256" key="1">
    <source>
        <dbReference type="SAM" id="MobiDB-lite"/>
    </source>
</evidence>